<evidence type="ECO:0000313" key="1">
    <source>
        <dbReference type="EMBL" id="SVB69682.1"/>
    </source>
</evidence>
<proteinExistence type="predicted"/>
<dbReference type="InterPro" id="IPR011032">
    <property type="entry name" value="GroES-like_sf"/>
</dbReference>
<dbReference type="EMBL" id="UINC01053315">
    <property type="protein sequence ID" value="SVB69682.1"/>
    <property type="molecule type" value="Genomic_DNA"/>
</dbReference>
<accession>A0A382G489</accession>
<protein>
    <submittedName>
        <fullName evidence="1">Uncharacterized protein</fullName>
    </submittedName>
</protein>
<sequence length="36" mass="4022">MRYHERGEALEVLKLDEIPVPEPGEGEVLLEMLASA</sequence>
<feature type="non-terminal residue" evidence="1">
    <location>
        <position position="36"/>
    </location>
</feature>
<reference evidence="1" key="1">
    <citation type="submission" date="2018-05" db="EMBL/GenBank/DDBJ databases">
        <authorList>
            <person name="Lanie J.A."/>
            <person name="Ng W.-L."/>
            <person name="Kazmierczak K.M."/>
            <person name="Andrzejewski T.M."/>
            <person name="Davidsen T.M."/>
            <person name="Wayne K.J."/>
            <person name="Tettelin H."/>
            <person name="Glass J.I."/>
            <person name="Rusch D."/>
            <person name="Podicherti R."/>
            <person name="Tsui H.-C.T."/>
            <person name="Winkler M.E."/>
        </authorList>
    </citation>
    <scope>NUCLEOTIDE SEQUENCE</scope>
</reference>
<organism evidence="1">
    <name type="scientific">marine metagenome</name>
    <dbReference type="NCBI Taxonomy" id="408172"/>
    <lineage>
        <taxon>unclassified sequences</taxon>
        <taxon>metagenomes</taxon>
        <taxon>ecological metagenomes</taxon>
    </lineage>
</organism>
<gene>
    <name evidence="1" type="ORF">METZ01_LOCUS222536</name>
</gene>
<name>A0A382G489_9ZZZZ</name>
<dbReference type="AlphaFoldDB" id="A0A382G489"/>
<dbReference type="SUPFAM" id="SSF50129">
    <property type="entry name" value="GroES-like"/>
    <property type="match status" value="1"/>
</dbReference>
<dbReference type="Gene3D" id="3.90.180.10">
    <property type="entry name" value="Medium-chain alcohol dehydrogenases, catalytic domain"/>
    <property type="match status" value="1"/>
</dbReference>